<organism evidence="2 3">
    <name type="scientific">Psylliodes chrysocephalus</name>
    <dbReference type="NCBI Taxonomy" id="3402493"/>
    <lineage>
        <taxon>Eukaryota</taxon>
        <taxon>Metazoa</taxon>
        <taxon>Ecdysozoa</taxon>
        <taxon>Arthropoda</taxon>
        <taxon>Hexapoda</taxon>
        <taxon>Insecta</taxon>
        <taxon>Pterygota</taxon>
        <taxon>Neoptera</taxon>
        <taxon>Endopterygota</taxon>
        <taxon>Coleoptera</taxon>
        <taxon>Polyphaga</taxon>
        <taxon>Cucujiformia</taxon>
        <taxon>Chrysomeloidea</taxon>
        <taxon>Chrysomelidae</taxon>
        <taxon>Galerucinae</taxon>
        <taxon>Alticini</taxon>
        <taxon>Psylliodes</taxon>
    </lineage>
</organism>
<name>A0A9P0CH40_9CUCU</name>
<dbReference type="EMBL" id="OV651822">
    <property type="protein sequence ID" value="CAH1100553.1"/>
    <property type="molecule type" value="Genomic_DNA"/>
</dbReference>
<feature type="compositionally biased region" description="Polar residues" evidence="1">
    <location>
        <begin position="11"/>
        <end position="30"/>
    </location>
</feature>
<evidence type="ECO:0000313" key="2">
    <source>
        <dbReference type="EMBL" id="CAH1100553.1"/>
    </source>
</evidence>
<keyword evidence="3" id="KW-1185">Reference proteome</keyword>
<reference evidence="2" key="1">
    <citation type="submission" date="2022-01" db="EMBL/GenBank/DDBJ databases">
        <authorList>
            <person name="King R."/>
        </authorList>
    </citation>
    <scope>NUCLEOTIDE SEQUENCE</scope>
</reference>
<evidence type="ECO:0000313" key="3">
    <source>
        <dbReference type="Proteomes" id="UP001153636"/>
    </source>
</evidence>
<dbReference type="AlphaFoldDB" id="A0A9P0CH40"/>
<accession>A0A9P0CH40</accession>
<dbReference type="OrthoDB" id="7699572at2759"/>
<proteinExistence type="predicted"/>
<protein>
    <submittedName>
        <fullName evidence="2">Uncharacterized protein</fullName>
    </submittedName>
</protein>
<gene>
    <name evidence="2" type="ORF">PSYICH_LOCUS1787</name>
</gene>
<sequence>MDIAPLPSLNDEFNPSTSSSTIEQPSTSADRSIIDDTIVHDSLVKDVNLPETEEVEKEIDAEAEQPLEAGSSEDLAELPTVHTSDNVASANLNVCFFATKKKKQYRSKNQPLRTSGKDQFEESILLNLKPNTKIYSKTLTKIQSVLSCEVLAEKFHESEKITSEKSCPYFMAQYMKLFIKKYVV</sequence>
<dbReference type="Proteomes" id="UP001153636">
    <property type="component" value="Chromosome 10"/>
</dbReference>
<evidence type="ECO:0000256" key="1">
    <source>
        <dbReference type="SAM" id="MobiDB-lite"/>
    </source>
</evidence>
<feature type="region of interest" description="Disordered" evidence="1">
    <location>
        <begin position="1"/>
        <end position="35"/>
    </location>
</feature>